<protein>
    <submittedName>
        <fullName evidence="6">SUMO1 sentrin specific peptidase 1</fullName>
        <ecNumber evidence="6">3.4.22.68</ecNumber>
    </submittedName>
</protein>
<dbReference type="Pfam" id="PF02902">
    <property type="entry name" value="Peptidase_C48"/>
    <property type="match status" value="1"/>
</dbReference>
<proteinExistence type="inferred from homology"/>
<keyword evidence="7" id="KW-1185">Reference proteome</keyword>
<dbReference type="GO" id="GO:0080090">
    <property type="term" value="P:regulation of primary metabolic process"/>
    <property type="evidence" value="ECO:0007669"/>
    <property type="project" value="UniProtKB-ARBA"/>
</dbReference>
<evidence type="ECO:0000313" key="6">
    <source>
        <dbReference type="EMBL" id="KAJ2842083.1"/>
    </source>
</evidence>
<evidence type="ECO:0000259" key="5">
    <source>
        <dbReference type="PROSITE" id="PS50600"/>
    </source>
</evidence>
<dbReference type="GO" id="GO:0006508">
    <property type="term" value="P:proteolysis"/>
    <property type="evidence" value="ECO:0007669"/>
    <property type="project" value="UniProtKB-KW"/>
</dbReference>
<dbReference type="GO" id="GO:0060255">
    <property type="term" value="P:regulation of macromolecule metabolic process"/>
    <property type="evidence" value="ECO:0007669"/>
    <property type="project" value="UniProtKB-ARBA"/>
</dbReference>
<dbReference type="Proteomes" id="UP001139887">
    <property type="component" value="Unassembled WGS sequence"/>
</dbReference>
<dbReference type="GO" id="GO:0005634">
    <property type="term" value="C:nucleus"/>
    <property type="evidence" value="ECO:0007669"/>
    <property type="project" value="TreeGrafter"/>
</dbReference>
<name>A0A9W8I087_9FUNG</name>
<sequence>ALAPGFTAELNNVPVTAHDMSTLGDGQWLNDEVINFYMQLIIDRSQKTPVLPRVHAFNTFFYSTLSEKGYARVRRWTRRIKLFENDLVVVPVHLGVHWCCAIIDFRSKQITYYDAMLGDNSKCLHLLMDYLKEESRDKCNQEFDDSGWTMTCDKKIPRQRNGYDCGVFAVVFAEYAARDAPFRFSQDHCVLFRRKIAYEIATKTLISGIS</sequence>
<evidence type="ECO:0000256" key="1">
    <source>
        <dbReference type="ARBA" id="ARBA00005234"/>
    </source>
</evidence>
<dbReference type="PANTHER" id="PTHR12606">
    <property type="entry name" value="SENTRIN/SUMO-SPECIFIC PROTEASE"/>
    <property type="match status" value="1"/>
</dbReference>
<evidence type="ECO:0000256" key="4">
    <source>
        <dbReference type="ARBA" id="ARBA00022807"/>
    </source>
</evidence>
<organism evidence="6 7">
    <name type="scientific">Coemansia brasiliensis</name>
    <dbReference type="NCBI Taxonomy" id="2650707"/>
    <lineage>
        <taxon>Eukaryota</taxon>
        <taxon>Fungi</taxon>
        <taxon>Fungi incertae sedis</taxon>
        <taxon>Zoopagomycota</taxon>
        <taxon>Kickxellomycotina</taxon>
        <taxon>Kickxellomycetes</taxon>
        <taxon>Kickxellales</taxon>
        <taxon>Kickxellaceae</taxon>
        <taxon>Coemansia</taxon>
    </lineage>
</organism>
<dbReference type="PROSITE" id="PS50600">
    <property type="entry name" value="ULP_PROTEASE"/>
    <property type="match status" value="1"/>
</dbReference>
<dbReference type="SUPFAM" id="SSF54001">
    <property type="entry name" value="Cysteine proteinases"/>
    <property type="match status" value="1"/>
</dbReference>
<keyword evidence="2" id="KW-0645">Protease</keyword>
<dbReference type="EC" id="3.4.22.68" evidence="6"/>
<dbReference type="OrthoDB" id="1939479at2759"/>
<comment type="similarity">
    <text evidence="1">Belongs to the peptidase C48 family.</text>
</comment>
<evidence type="ECO:0000256" key="2">
    <source>
        <dbReference type="ARBA" id="ARBA00022670"/>
    </source>
</evidence>
<dbReference type="GO" id="GO:0016929">
    <property type="term" value="F:deSUMOylase activity"/>
    <property type="evidence" value="ECO:0007669"/>
    <property type="project" value="TreeGrafter"/>
</dbReference>
<keyword evidence="4" id="KW-0788">Thiol protease</keyword>
<dbReference type="FunFam" id="3.40.395.10:FF:000001">
    <property type="entry name" value="Sentrin-specific protease 1"/>
    <property type="match status" value="1"/>
</dbReference>
<reference evidence="6" key="1">
    <citation type="submission" date="2022-07" db="EMBL/GenBank/DDBJ databases">
        <title>Phylogenomic reconstructions and comparative analyses of Kickxellomycotina fungi.</title>
        <authorList>
            <person name="Reynolds N.K."/>
            <person name="Stajich J.E."/>
            <person name="Barry K."/>
            <person name="Grigoriev I.V."/>
            <person name="Crous P."/>
            <person name="Smith M.E."/>
        </authorList>
    </citation>
    <scope>NUCLEOTIDE SEQUENCE</scope>
    <source>
        <strain evidence="6">NRRL 1566</strain>
    </source>
</reference>
<evidence type="ECO:0000313" key="7">
    <source>
        <dbReference type="Proteomes" id="UP001139887"/>
    </source>
</evidence>
<evidence type="ECO:0000256" key="3">
    <source>
        <dbReference type="ARBA" id="ARBA00022801"/>
    </source>
</evidence>
<feature type="domain" description="Ubiquitin-like protease family profile" evidence="5">
    <location>
        <begin position="13"/>
        <end position="176"/>
    </location>
</feature>
<feature type="non-terminal residue" evidence="6">
    <location>
        <position position="1"/>
    </location>
</feature>
<comment type="caution">
    <text evidence="6">The sequence shown here is derived from an EMBL/GenBank/DDBJ whole genome shotgun (WGS) entry which is preliminary data.</text>
</comment>
<dbReference type="GO" id="GO:0016926">
    <property type="term" value="P:protein desumoylation"/>
    <property type="evidence" value="ECO:0007669"/>
    <property type="project" value="TreeGrafter"/>
</dbReference>
<dbReference type="PANTHER" id="PTHR12606:SF141">
    <property type="entry name" value="GH15225P-RELATED"/>
    <property type="match status" value="1"/>
</dbReference>
<dbReference type="AlphaFoldDB" id="A0A9W8I087"/>
<gene>
    <name evidence="6" type="primary">SENP1</name>
    <name evidence="6" type="ORF">IWW36_006040</name>
</gene>
<dbReference type="InterPro" id="IPR003653">
    <property type="entry name" value="Peptidase_C48_C"/>
</dbReference>
<dbReference type="Gene3D" id="3.40.395.10">
    <property type="entry name" value="Adenoviral Proteinase, Chain A"/>
    <property type="match status" value="1"/>
</dbReference>
<keyword evidence="3 6" id="KW-0378">Hydrolase</keyword>
<dbReference type="EMBL" id="JANBUW010001923">
    <property type="protein sequence ID" value="KAJ2842083.1"/>
    <property type="molecule type" value="Genomic_DNA"/>
</dbReference>
<accession>A0A9W8I087</accession>
<dbReference type="InterPro" id="IPR038765">
    <property type="entry name" value="Papain-like_cys_pep_sf"/>
</dbReference>